<name>A0A5B8W157_9SPHI</name>
<gene>
    <name evidence="1" type="ORF">FSB76_17030</name>
</gene>
<protein>
    <submittedName>
        <fullName evidence="1">Uncharacterized protein</fullName>
    </submittedName>
</protein>
<dbReference type="AlphaFoldDB" id="A0A5B8W157"/>
<dbReference type="RefSeq" id="WP_147055373.1">
    <property type="nucleotide sequence ID" value="NZ_CP042437.1"/>
</dbReference>
<evidence type="ECO:0000313" key="1">
    <source>
        <dbReference type="EMBL" id="QEC77564.1"/>
    </source>
</evidence>
<evidence type="ECO:0000313" key="2">
    <source>
        <dbReference type="Proteomes" id="UP000321362"/>
    </source>
</evidence>
<dbReference type="OrthoDB" id="612827at2"/>
<reference evidence="1 2" key="1">
    <citation type="journal article" date="2013" name="J. Microbiol.">
        <title>Mucilaginibacter ginsenosidivorax sp. nov., with ginsenoside converting activity isolated from sediment.</title>
        <authorList>
            <person name="Kim J.K."/>
            <person name="Choi T.E."/>
            <person name="Liu Q.M."/>
            <person name="Park H.Y."/>
            <person name="Yi T.H."/>
            <person name="Yoon M.H."/>
            <person name="Kim S.C."/>
            <person name="Im W.T."/>
        </authorList>
    </citation>
    <scope>NUCLEOTIDE SEQUENCE [LARGE SCALE GENOMIC DNA]</scope>
    <source>
        <strain evidence="1 2">KHI28</strain>
    </source>
</reference>
<accession>A0A5B8W157</accession>
<dbReference type="KEGG" id="mgk:FSB76_17030"/>
<proteinExistence type="predicted"/>
<keyword evidence="2" id="KW-1185">Reference proteome</keyword>
<sequence>MSAKQSFLSDPHYGYDFVVATTQASINSTMKEYLYKIKQPTTYICFLADSLGNPTTPITVEDLVTKTGINPFDIPDGTPYNDARITKLTQSMFVCALKITAGLPAGILPANLPPTIDLGSSASNVTFNLLCSEFTVIQNSPPSGFGGVGSWNVWSQPSDTPWYFSNTVNLVYADLDRELNTTYFNNHPDEQAALKAKLYNLGSGAFSIQQLLFDLDNAALQTVPTFKGIPPGSNAALMLTKSFTNLYFGILKNEGEPILSVRAISNTPDGSTLRLTAMERVVDQFVDGNGIVISSPTPEQKNVAALCYVCAADNKPLPALSSFTWNWVEPSEVDDESGIIAINRNTIANYFKNQLMQTASRSCIGVSVYVSHNSDSWITGVVNYSWTLTKNNTPQTAAVVSEAGNLGTIIRIGYTSEQRDTTDSGATHGELDLGSSYDCTVSVSGNQLTIVQHLKIHAYVKWDLSGTGCDVYNKTITDVYTLSASQSGDLLLSAPVSTTNDQSEDPDPSWLDNLFTNIKDIANDVKNTVTGFVGTSFTSYLPGADLRNFVFPGTKVFAYKDASFSDNQDLVCKITYQSPS</sequence>
<dbReference type="EMBL" id="CP042437">
    <property type="protein sequence ID" value="QEC77564.1"/>
    <property type="molecule type" value="Genomic_DNA"/>
</dbReference>
<organism evidence="1 2">
    <name type="scientific">Mucilaginibacter ginsenosidivorax</name>
    <dbReference type="NCBI Taxonomy" id="862126"/>
    <lineage>
        <taxon>Bacteria</taxon>
        <taxon>Pseudomonadati</taxon>
        <taxon>Bacteroidota</taxon>
        <taxon>Sphingobacteriia</taxon>
        <taxon>Sphingobacteriales</taxon>
        <taxon>Sphingobacteriaceae</taxon>
        <taxon>Mucilaginibacter</taxon>
    </lineage>
</organism>
<dbReference type="Proteomes" id="UP000321362">
    <property type="component" value="Chromosome"/>
</dbReference>